<dbReference type="RefSeq" id="WP_304374645.1">
    <property type="nucleotide sequence ID" value="NZ_JAUOZU010000001.1"/>
</dbReference>
<gene>
    <name evidence="1" type="ORF">Q4481_02315</name>
</gene>
<dbReference type="EMBL" id="JAUOZU010000001">
    <property type="protein sequence ID" value="MDO6962772.1"/>
    <property type="molecule type" value="Genomic_DNA"/>
</dbReference>
<evidence type="ECO:0008006" key="3">
    <source>
        <dbReference type="Google" id="ProtNLM"/>
    </source>
</evidence>
<reference evidence="1" key="1">
    <citation type="journal article" date="2015" name="Int. J. Syst. Evol. Microbiol.">
        <title>Rhizobium alvei sp. nov., isolated from a freshwater river.</title>
        <authorList>
            <person name="Sheu S.Y."/>
            <person name="Huang H.W."/>
            <person name="Young C.C."/>
            <person name="Chen W.M."/>
        </authorList>
    </citation>
    <scope>NUCLEOTIDE SEQUENCE</scope>
    <source>
        <strain evidence="1">TNR-22</strain>
    </source>
</reference>
<dbReference type="SUPFAM" id="SSF52540">
    <property type="entry name" value="P-loop containing nucleoside triphosphate hydrolases"/>
    <property type="match status" value="1"/>
</dbReference>
<evidence type="ECO:0000313" key="2">
    <source>
        <dbReference type="Proteomes" id="UP001174932"/>
    </source>
</evidence>
<proteinExistence type="predicted"/>
<dbReference type="InterPro" id="IPR027417">
    <property type="entry name" value="P-loop_NTPase"/>
</dbReference>
<keyword evidence="2" id="KW-1185">Reference proteome</keyword>
<sequence>MLVIHVGPRKTGTTYLQNNFHRNRAELIRRGWFYPQVSLGVQSAHHDVAASRDEIRKGQGPMVDRLRRAARKAAKLGTNIFLSSEAFRTWEAEDYGFLARTFGESRAMIVYTLRDPVSLLHSVWGETVKTGRTHSLPEFVAANCDKALRSANLNAMVQLKPIIDRPELDLIVLDYEALRSSGADLYTSFCLHALGLDGMQPQRTRPANSSYSVELTEYIRLLARHLGDYTEDKSLMFARRFEHCHSPAEIAEIEALVRDSGADARGQVALDRSEPWFLALERAASRALRSYLRPTHPEGRLFPQGVTFYACYDIDRLEDIAAIATWRDRSAERMRNASTPWKKSGIMRAWRHIKRRFWI</sequence>
<comment type="caution">
    <text evidence="1">The sequence shown here is derived from an EMBL/GenBank/DDBJ whole genome shotgun (WGS) entry which is preliminary data.</text>
</comment>
<dbReference type="Proteomes" id="UP001174932">
    <property type="component" value="Unassembled WGS sequence"/>
</dbReference>
<name>A0ABT8YGI7_9HYPH</name>
<evidence type="ECO:0000313" key="1">
    <source>
        <dbReference type="EMBL" id="MDO6962772.1"/>
    </source>
</evidence>
<dbReference type="Gene3D" id="3.40.50.300">
    <property type="entry name" value="P-loop containing nucleotide triphosphate hydrolases"/>
    <property type="match status" value="1"/>
</dbReference>
<protein>
    <recommendedName>
        <fullName evidence="3">Sulfotransferase family protein</fullName>
    </recommendedName>
</protein>
<organism evidence="1 2">
    <name type="scientific">Rhizobium alvei</name>
    <dbReference type="NCBI Taxonomy" id="1132659"/>
    <lineage>
        <taxon>Bacteria</taxon>
        <taxon>Pseudomonadati</taxon>
        <taxon>Pseudomonadota</taxon>
        <taxon>Alphaproteobacteria</taxon>
        <taxon>Hyphomicrobiales</taxon>
        <taxon>Rhizobiaceae</taxon>
        <taxon>Rhizobium/Agrobacterium group</taxon>
        <taxon>Rhizobium</taxon>
    </lineage>
</organism>
<reference evidence="1" key="2">
    <citation type="submission" date="2023-07" db="EMBL/GenBank/DDBJ databases">
        <authorList>
            <person name="Shen H."/>
        </authorList>
    </citation>
    <scope>NUCLEOTIDE SEQUENCE</scope>
    <source>
        <strain evidence="1">TNR-22</strain>
    </source>
</reference>
<accession>A0ABT8YGI7</accession>